<dbReference type="AlphaFoldDB" id="B0Y6C4"/>
<dbReference type="OrthoDB" id="4506236at2759"/>
<dbReference type="Proteomes" id="UP000001699">
    <property type="component" value="Unassembled WGS sequence"/>
</dbReference>
<name>B0Y6C4_ASPFC</name>
<reference evidence="1 2" key="1">
    <citation type="journal article" date="2008" name="PLoS Genet.">
        <title>Genomic islands in the pathogenic filamentous fungus Aspergillus fumigatus.</title>
        <authorList>
            <person name="Fedorova N.D."/>
            <person name="Khaldi N."/>
            <person name="Joardar V.S."/>
            <person name="Maiti R."/>
            <person name="Amedeo P."/>
            <person name="Anderson M.J."/>
            <person name="Crabtree J."/>
            <person name="Silva J.C."/>
            <person name="Badger J.H."/>
            <person name="Albarraq A."/>
            <person name="Angiuoli S."/>
            <person name="Bussey H."/>
            <person name="Bowyer P."/>
            <person name="Cotty P.J."/>
            <person name="Dyer P.S."/>
            <person name="Egan A."/>
            <person name="Galens K."/>
            <person name="Fraser-Liggett C.M."/>
            <person name="Haas B.J."/>
            <person name="Inman J.M."/>
            <person name="Kent R."/>
            <person name="Lemieux S."/>
            <person name="Malavazi I."/>
            <person name="Orvis J."/>
            <person name="Roemer T."/>
            <person name="Ronning C.M."/>
            <person name="Sundaram J.P."/>
            <person name="Sutton G."/>
            <person name="Turner G."/>
            <person name="Venter J.C."/>
            <person name="White O.R."/>
            <person name="Whitty B.R."/>
            <person name="Youngman P."/>
            <person name="Wolfe K.H."/>
            <person name="Goldman G.H."/>
            <person name="Wortman J.R."/>
            <person name="Jiang B."/>
            <person name="Denning D.W."/>
            <person name="Nierman W.C."/>
        </authorList>
    </citation>
    <scope>NUCLEOTIDE SEQUENCE [LARGE SCALE GENOMIC DNA]</scope>
    <source>
        <strain evidence="2">CBS 144.89 / FGSC A1163 / CEA10</strain>
    </source>
</reference>
<protein>
    <submittedName>
        <fullName evidence="1">Uncharacterized protein</fullName>
    </submittedName>
</protein>
<gene>
    <name evidence="1" type="ORF">AFUB_066440</name>
</gene>
<dbReference type="VEuPathDB" id="FungiDB:AFUB_066440"/>
<sequence length="225" mass="24939">MKAVPQCEIATRHPLLLRPNIRPCMISIDLLIMRSPLTTPYCKHARGTGLRASSRLSRRRFRRSTAPSFANQGIKGLNNRAWSHHHHHHHHHQRSFSPQHGLLISQAQLSDSNQLQNAVLYYPLPPRRCWHDHGCPFCRAYVSQPLQSNHPTNEPGRQSNHNGLAGVNVENNKIPVNVDVPIKGNNVANGVANDVLKDGVDVEHVADAVNAGVLGNANQVAPQGF</sequence>
<accession>B0Y6C4</accession>
<evidence type="ECO:0000313" key="2">
    <source>
        <dbReference type="Proteomes" id="UP000001699"/>
    </source>
</evidence>
<organism evidence="1 2">
    <name type="scientific">Aspergillus fumigatus (strain CBS 144.89 / FGSC A1163 / CEA10)</name>
    <name type="common">Neosartorya fumigata</name>
    <dbReference type="NCBI Taxonomy" id="451804"/>
    <lineage>
        <taxon>Eukaryota</taxon>
        <taxon>Fungi</taxon>
        <taxon>Dikarya</taxon>
        <taxon>Ascomycota</taxon>
        <taxon>Pezizomycotina</taxon>
        <taxon>Eurotiomycetes</taxon>
        <taxon>Eurotiomycetidae</taxon>
        <taxon>Eurotiales</taxon>
        <taxon>Aspergillaceae</taxon>
        <taxon>Aspergillus</taxon>
        <taxon>Aspergillus subgen. Fumigati</taxon>
    </lineage>
</organism>
<dbReference type="EMBL" id="DS499598">
    <property type="protein sequence ID" value="EDP50309.1"/>
    <property type="molecule type" value="Genomic_DNA"/>
</dbReference>
<proteinExistence type="predicted"/>
<evidence type="ECO:0000313" key="1">
    <source>
        <dbReference type="EMBL" id="EDP50309.1"/>
    </source>
</evidence>
<keyword evidence="2" id="KW-1185">Reference proteome</keyword>
<dbReference type="HOGENOM" id="CLU_1229681_0_0_1"/>